<dbReference type="CDD" id="cd01392">
    <property type="entry name" value="HTH_LacI"/>
    <property type="match status" value="1"/>
</dbReference>
<evidence type="ECO:0000313" key="6">
    <source>
        <dbReference type="EMBL" id="VEW13399.1"/>
    </source>
</evidence>
<evidence type="ECO:0000313" key="8">
    <source>
        <dbReference type="Proteomes" id="UP000386281"/>
    </source>
</evidence>
<feature type="domain" description="HTH lacI-type" evidence="4">
    <location>
        <begin position="5"/>
        <end position="59"/>
    </location>
</feature>
<dbReference type="InterPro" id="IPR046335">
    <property type="entry name" value="LacI/GalR-like_sensor"/>
</dbReference>
<evidence type="ECO:0000313" key="7">
    <source>
        <dbReference type="Proteomes" id="UP000216867"/>
    </source>
</evidence>
<proteinExistence type="predicted"/>
<evidence type="ECO:0000256" key="3">
    <source>
        <dbReference type="ARBA" id="ARBA00023163"/>
    </source>
</evidence>
<gene>
    <name evidence="6" type="primary">cytR_1</name>
    <name evidence="5" type="ORF">B8X04_03230</name>
    <name evidence="6" type="ORF">NCTC12391_01659</name>
</gene>
<dbReference type="PANTHER" id="PTHR30146">
    <property type="entry name" value="LACI-RELATED TRANSCRIPTIONAL REPRESSOR"/>
    <property type="match status" value="1"/>
</dbReference>
<dbReference type="PANTHER" id="PTHR30146:SF109">
    <property type="entry name" value="HTH-TYPE TRANSCRIPTIONAL REGULATOR GALS"/>
    <property type="match status" value="1"/>
</dbReference>
<dbReference type="Pfam" id="PF13377">
    <property type="entry name" value="Peripla_BP_3"/>
    <property type="match status" value="1"/>
</dbReference>
<reference evidence="5 7" key="1">
    <citation type="submission" date="2017-04" db="EMBL/GenBank/DDBJ databases">
        <title>Kefir bacterial isolates.</title>
        <authorList>
            <person name="Kim Y."/>
            <person name="Blasche S."/>
            <person name="Patil K.R."/>
        </authorList>
    </citation>
    <scope>NUCLEOTIDE SEQUENCE [LARGE SCALE GENOMIC DNA]</scope>
    <source>
        <strain evidence="5 7">OG2</strain>
    </source>
</reference>
<evidence type="ECO:0000256" key="1">
    <source>
        <dbReference type="ARBA" id="ARBA00023015"/>
    </source>
</evidence>
<dbReference type="EMBL" id="CAACXN010000015">
    <property type="protein sequence ID" value="VEW13399.1"/>
    <property type="molecule type" value="Genomic_DNA"/>
</dbReference>
<dbReference type="InterPro" id="IPR010982">
    <property type="entry name" value="Lambda_DNA-bd_dom_sf"/>
</dbReference>
<dbReference type="Gene3D" id="1.10.260.40">
    <property type="entry name" value="lambda repressor-like DNA-binding domains"/>
    <property type="match status" value="1"/>
</dbReference>
<protein>
    <submittedName>
        <fullName evidence="6">HTH-type transcriptional repressor CytR</fullName>
    </submittedName>
</protein>
<name>A0A269ZH27_9MICO</name>
<dbReference type="Proteomes" id="UP000216867">
    <property type="component" value="Unassembled WGS sequence"/>
</dbReference>
<dbReference type="EMBL" id="NCWY01000002">
    <property type="protein sequence ID" value="PAK96929.1"/>
    <property type="molecule type" value="Genomic_DNA"/>
</dbReference>
<dbReference type="GO" id="GO:0003700">
    <property type="term" value="F:DNA-binding transcription factor activity"/>
    <property type="evidence" value="ECO:0007669"/>
    <property type="project" value="TreeGrafter"/>
</dbReference>
<reference evidence="6 8" key="2">
    <citation type="submission" date="2019-02" db="EMBL/GenBank/DDBJ databases">
        <authorList>
            <consortium name="Pathogen Informatics"/>
        </authorList>
    </citation>
    <scope>NUCLEOTIDE SEQUENCE [LARGE SCALE GENOMIC DNA]</scope>
    <source>
        <strain evidence="6 8">3012STDY7078520</strain>
    </source>
</reference>
<dbReference type="GO" id="GO:0000976">
    <property type="term" value="F:transcription cis-regulatory region binding"/>
    <property type="evidence" value="ECO:0007669"/>
    <property type="project" value="TreeGrafter"/>
</dbReference>
<dbReference type="SUPFAM" id="SSF53822">
    <property type="entry name" value="Periplasmic binding protein-like I"/>
    <property type="match status" value="1"/>
</dbReference>
<dbReference type="InterPro" id="IPR000843">
    <property type="entry name" value="HTH_LacI"/>
</dbReference>
<dbReference type="RefSeq" id="WP_095375450.1">
    <property type="nucleotide sequence ID" value="NZ_CAACXN010000015.1"/>
</dbReference>
<dbReference type="Proteomes" id="UP000386281">
    <property type="component" value="Unassembled WGS sequence"/>
</dbReference>
<dbReference type="Gene3D" id="3.40.50.2300">
    <property type="match status" value="2"/>
</dbReference>
<keyword evidence="1" id="KW-0805">Transcription regulation</keyword>
<keyword evidence="3" id="KW-0804">Transcription</keyword>
<evidence type="ECO:0000256" key="2">
    <source>
        <dbReference type="ARBA" id="ARBA00023125"/>
    </source>
</evidence>
<dbReference type="SUPFAM" id="SSF47413">
    <property type="entry name" value="lambda repressor-like DNA-binding domains"/>
    <property type="match status" value="1"/>
</dbReference>
<keyword evidence="2" id="KW-0238">DNA-binding</keyword>
<evidence type="ECO:0000259" key="4">
    <source>
        <dbReference type="PROSITE" id="PS50932"/>
    </source>
</evidence>
<dbReference type="AlphaFoldDB" id="A0A269ZH27"/>
<dbReference type="SMART" id="SM00354">
    <property type="entry name" value="HTH_LACI"/>
    <property type="match status" value="1"/>
</dbReference>
<evidence type="ECO:0000313" key="5">
    <source>
        <dbReference type="EMBL" id="PAK96929.1"/>
    </source>
</evidence>
<organism evidence="5 7">
    <name type="scientific">Brevibacterium casei</name>
    <dbReference type="NCBI Taxonomy" id="33889"/>
    <lineage>
        <taxon>Bacteria</taxon>
        <taxon>Bacillati</taxon>
        <taxon>Actinomycetota</taxon>
        <taxon>Actinomycetes</taxon>
        <taxon>Micrococcales</taxon>
        <taxon>Brevibacteriaceae</taxon>
        <taxon>Brevibacterium</taxon>
    </lineage>
</organism>
<accession>A0A269ZH27</accession>
<dbReference type="Pfam" id="PF00356">
    <property type="entry name" value="LacI"/>
    <property type="match status" value="1"/>
</dbReference>
<dbReference type="PROSITE" id="PS50932">
    <property type="entry name" value="HTH_LACI_2"/>
    <property type="match status" value="1"/>
</dbReference>
<sequence length="333" mass="35836">MSRTITSFDVARLAGVSQSTVSRALRNLPNITPATREKVARAAAELNYVPHGSARSLSTRITSRVAIVSEELTNPFYPALVEPLRHYLNENGYRTMLVTDDEDDALTASNLTDGSCDGVIITTAARNSRLPDALRKAGLPFVLANRTTDSETEAACQFANEAGAAQVAELLAELGHDDIGLITGPERISTSIERERGLRTALEDHGRWLPGRVIRRGDFTAEAGFAGAIDLLDSPIRPTALVCGNDYIAMGALNAAKSLGLSVPDDLTVIGFDDVAMAAWDLVSLTTVRCDLAKLACDAVEMLLRLIDDRPVDTLRVTDVDLVLRGTHGTPRR</sequence>
<dbReference type="CDD" id="cd06278">
    <property type="entry name" value="PBP1_LacI-like"/>
    <property type="match status" value="1"/>
</dbReference>
<dbReference type="InterPro" id="IPR028082">
    <property type="entry name" value="Peripla_BP_I"/>
</dbReference>